<name>A0A835QQQ3_VANPL</name>
<dbReference type="AlphaFoldDB" id="A0A835QQQ3"/>
<comment type="caution">
    <text evidence="8">The sequence shown here is derived from an EMBL/GenBank/DDBJ whole genome shotgun (WGS) entry which is preliminary data.</text>
</comment>
<dbReference type="Proteomes" id="UP000636800">
    <property type="component" value="Chromosome 6"/>
</dbReference>
<evidence type="ECO:0000259" key="7">
    <source>
        <dbReference type="PROSITE" id="PS51667"/>
    </source>
</evidence>
<accession>A0A835QQQ3</accession>
<gene>
    <name evidence="8" type="ORF">HPP92_013800</name>
</gene>
<comment type="caution">
    <text evidence="4">Lacks conserved residue(s) required for the propagation of feature annotation.</text>
</comment>
<proteinExistence type="inferred from homology"/>
<dbReference type="GO" id="GO:0006355">
    <property type="term" value="P:regulation of DNA-templated transcription"/>
    <property type="evidence" value="ECO:0007669"/>
    <property type="project" value="InterPro"/>
</dbReference>
<comment type="domain">
    <text evidence="5">The QLQ domain and WRC domain may be involved in protein-protein interaction and DNA-binding, respectively.</text>
</comment>
<feature type="domain" description="WRC" evidence="7">
    <location>
        <begin position="169"/>
        <end position="214"/>
    </location>
</feature>
<evidence type="ECO:0000256" key="5">
    <source>
        <dbReference type="RuleBase" id="RU367127"/>
    </source>
</evidence>
<dbReference type="Pfam" id="PF08880">
    <property type="entry name" value="QLQ"/>
    <property type="match status" value="1"/>
</dbReference>
<evidence type="ECO:0000313" key="8">
    <source>
        <dbReference type="EMBL" id="KAG0476959.1"/>
    </source>
</evidence>
<keyword evidence="9" id="KW-1185">Reference proteome</keyword>
<dbReference type="PROSITE" id="PS51667">
    <property type="entry name" value="WRC"/>
    <property type="match status" value="1"/>
</dbReference>
<comment type="similarity">
    <text evidence="2 5">Belongs to the GRF family.</text>
</comment>
<evidence type="ECO:0000256" key="3">
    <source>
        <dbReference type="ARBA" id="ARBA00023242"/>
    </source>
</evidence>
<dbReference type="EMBL" id="JADCNL010000006">
    <property type="protein sequence ID" value="KAG0476959.1"/>
    <property type="molecule type" value="Genomic_DNA"/>
</dbReference>
<sequence length="392" mass="43890">MVRKILHQKGQRKREVAGFYVAGIPPVNQHPLFPFEFPFKSLMDYQLWRSNHQKQSDQSSDTAELPLFATETKKTSNVTAPIIPGLTESTPFLSPRFVGFFNAAQWQELQLQTLIYKYIRAGASVPLELILPLKKSVINASSYAHLSRQNQHHQPAVRQSGYWSRCAVDPEPGRCRRTDGKKWRCSRDVVVGQRYCDRHVHHGKNHRSRKLVEVPKTASNNGSEGKVLPSSLLISKETHFFKSEPSANPGILPLTQNPQGEKNMDVYPQGSSFSNYSTKDLEWEKCDGRVLRRFIDERPKSEEASTISFCNTITSLGETSDVSLKLSTGKNSSEVRVLPPACNWVMWETHGEASIGGPLAEVLRPSPTLIVSPKSVLWKSKGSASETSSTST</sequence>
<dbReference type="GO" id="GO:0005524">
    <property type="term" value="F:ATP binding"/>
    <property type="evidence" value="ECO:0007669"/>
    <property type="project" value="UniProtKB-UniRule"/>
</dbReference>
<dbReference type="GO" id="GO:0032502">
    <property type="term" value="P:developmental process"/>
    <property type="evidence" value="ECO:0007669"/>
    <property type="project" value="InterPro"/>
</dbReference>
<keyword evidence="5" id="KW-0010">Activator</keyword>
<dbReference type="PROSITE" id="PS51666">
    <property type="entry name" value="QLQ"/>
    <property type="match status" value="1"/>
</dbReference>
<dbReference type="InterPro" id="IPR014977">
    <property type="entry name" value="WRC_dom"/>
</dbReference>
<feature type="domain" description="QLQ" evidence="6">
    <location>
        <begin position="100"/>
        <end position="135"/>
    </location>
</feature>
<keyword evidence="3 5" id="KW-0539">Nucleus</keyword>
<organism evidence="8 9">
    <name type="scientific">Vanilla planifolia</name>
    <name type="common">Vanilla</name>
    <dbReference type="NCBI Taxonomy" id="51239"/>
    <lineage>
        <taxon>Eukaryota</taxon>
        <taxon>Viridiplantae</taxon>
        <taxon>Streptophyta</taxon>
        <taxon>Embryophyta</taxon>
        <taxon>Tracheophyta</taxon>
        <taxon>Spermatophyta</taxon>
        <taxon>Magnoliopsida</taxon>
        <taxon>Liliopsida</taxon>
        <taxon>Asparagales</taxon>
        <taxon>Orchidaceae</taxon>
        <taxon>Vanilloideae</taxon>
        <taxon>Vanilleae</taxon>
        <taxon>Vanilla</taxon>
    </lineage>
</organism>
<dbReference type="PANTHER" id="PTHR31602:SF63">
    <property type="entry name" value="GROWTH-REGULATING FACTOR 3"/>
    <property type="match status" value="1"/>
</dbReference>
<dbReference type="SMART" id="SM00951">
    <property type="entry name" value="QLQ"/>
    <property type="match status" value="1"/>
</dbReference>
<dbReference type="InterPro" id="IPR031137">
    <property type="entry name" value="GRF"/>
</dbReference>
<dbReference type="Pfam" id="PF08879">
    <property type="entry name" value="WRC"/>
    <property type="match status" value="1"/>
</dbReference>
<evidence type="ECO:0000313" key="9">
    <source>
        <dbReference type="Proteomes" id="UP000636800"/>
    </source>
</evidence>
<keyword evidence="5" id="KW-0805">Transcription regulation</keyword>
<evidence type="ECO:0000256" key="2">
    <source>
        <dbReference type="ARBA" id="ARBA00008122"/>
    </source>
</evidence>
<dbReference type="PANTHER" id="PTHR31602">
    <property type="entry name" value="GROWTH-REGULATING FACTOR 5"/>
    <property type="match status" value="1"/>
</dbReference>
<protein>
    <recommendedName>
        <fullName evidence="5">Growth-regulating factor</fullName>
    </recommendedName>
</protein>
<reference evidence="8 9" key="1">
    <citation type="journal article" date="2020" name="Nat. Food">
        <title>A phased Vanilla planifolia genome enables genetic improvement of flavour and production.</title>
        <authorList>
            <person name="Hasing T."/>
            <person name="Tang H."/>
            <person name="Brym M."/>
            <person name="Khazi F."/>
            <person name="Huang T."/>
            <person name="Chambers A.H."/>
        </authorList>
    </citation>
    <scope>NUCLEOTIDE SEQUENCE [LARGE SCALE GENOMIC DNA]</scope>
    <source>
        <tissue evidence="8">Leaf</tissue>
    </source>
</reference>
<comment type="subcellular location">
    <subcellularLocation>
        <location evidence="1 5">Nucleus</location>
    </subcellularLocation>
</comment>
<keyword evidence="5" id="KW-0804">Transcription</keyword>
<comment type="function">
    <text evidence="5">Transcription activator.</text>
</comment>
<evidence type="ECO:0000256" key="4">
    <source>
        <dbReference type="PROSITE-ProRule" id="PRU01002"/>
    </source>
</evidence>
<dbReference type="GO" id="GO:0005634">
    <property type="term" value="C:nucleus"/>
    <property type="evidence" value="ECO:0007669"/>
    <property type="project" value="UniProtKB-SubCell"/>
</dbReference>
<dbReference type="GO" id="GO:0006351">
    <property type="term" value="P:DNA-templated transcription"/>
    <property type="evidence" value="ECO:0007669"/>
    <property type="project" value="UniProtKB-UniRule"/>
</dbReference>
<dbReference type="InterPro" id="IPR014978">
    <property type="entry name" value="Gln-Leu-Gln_QLQ"/>
</dbReference>
<evidence type="ECO:0000259" key="6">
    <source>
        <dbReference type="PROSITE" id="PS51666"/>
    </source>
</evidence>
<evidence type="ECO:0000256" key="1">
    <source>
        <dbReference type="ARBA" id="ARBA00004123"/>
    </source>
</evidence>